<evidence type="ECO:0000256" key="1">
    <source>
        <dbReference type="SAM" id="MobiDB-lite"/>
    </source>
</evidence>
<feature type="compositionally biased region" description="Acidic residues" evidence="1">
    <location>
        <begin position="208"/>
        <end position="217"/>
    </location>
</feature>
<feature type="region of interest" description="Disordered" evidence="1">
    <location>
        <begin position="29"/>
        <end position="145"/>
    </location>
</feature>
<feature type="compositionally biased region" description="Polar residues" evidence="1">
    <location>
        <begin position="634"/>
        <end position="651"/>
    </location>
</feature>
<dbReference type="InterPro" id="IPR046521">
    <property type="entry name" value="DUF6698"/>
</dbReference>
<keyword evidence="3" id="KW-1185">Reference proteome</keyword>
<accession>A0ABR1JV39</accession>
<evidence type="ECO:0000313" key="3">
    <source>
        <dbReference type="Proteomes" id="UP001498398"/>
    </source>
</evidence>
<dbReference type="Proteomes" id="UP001498398">
    <property type="component" value="Unassembled WGS sequence"/>
</dbReference>
<feature type="compositionally biased region" description="Basic residues" evidence="1">
    <location>
        <begin position="121"/>
        <end position="139"/>
    </location>
</feature>
<evidence type="ECO:0000313" key="2">
    <source>
        <dbReference type="EMBL" id="KAK7468254.1"/>
    </source>
</evidence>
<dbReference type="EMBL" id="JBANRG010000003">
    <property type="protein sequence ID" value="KAK7468254.1"/>
    <property type="molecule type" value="Genomic_DNA"/>
</dbReference>
<name>A0ABR1JV39_9AGAR</name>
<organism evidence="2 3">
    <name type="scientific">Marasmiellus scandens</name>
    <dbReference type="NCBI Taxonomy" id="2682957"/>
    <lineage>
        <taxon>Eukaryota</taxon>
        <taxon>Fungi</taxon>
        <taxon>Dikarya</taxon>
        <taxon>Basidiomycota</taxon>
        <taxon>Agaricomycotina</taxon>
        <taxon>Agaricomycetes</taxon>
        <taxon>Agaricomycetidae</taxon>
        <taxon>Agaricales</taxon>
        <taxon>Marasmiineae</taxon>
        <taxon>Omphalotaceae</taxon>
        <taxon>Marasmiellus</taxon>
    </lineage>
</organism>
<feature type="region of interest" description="Disordered" evidence="1">
    <location>
        <begin position="203"/>
        <end position="236"/>
    </location>
</feature>
<proteinExistence type="predicted"/>
<sequence>MPKKPDAVKPLKGKNKRPVVMLASWSDWLTVRCRPPDTDSDSEAGHKKRSKKMTSSHPNTPSKDTKPNKKIKKRKITEMNTLTDDSDSDEEIPKKKTKKVKRQSSDSDSDSGTDSDAERRPVKKKPKKKPKKKKSKKKLRIESDDEEWTAEDVFVYLKRGKKNGPGDKALRDVGQWFGRTVDSWTPLSVILYTGISNDGHTAFLNRSDDEDDEEDNESSLLSSEQDDESSVEEERRNDKRQYYIKCYEKLKNYSALVKKLLDKVAETSSSKVLQNMAGSIQLGRHRARIHDTSLARYQLSDLLIEDDTLPILRPIPDGACKSQRGVNHPDIAMLWVPWHLVERMKKEMLILRKENEENRTNLELWEKPNTVLHRMMNEEIDLISSHMWFGLYDRHLIDGADPGKGLFLNFSLLRLARGILRGKTAINGPKKGPSRPSNSEIHRIHRITPGTIAYVCTLLRFSMSIQEQFGDNDTSIYSFKKFYFTVVQFLEDSQNSELKRNVLEVWDSVVLGVMSKSASVSETRIWGGTTTQLDLCLTDKDLNDIFAGDEEQAATVSDVYEDYQEPGVEKQRRGPHFIHGEYFSADEDSPVKETFEEDYFGTVESPLKNVRSRRTVPSSPPAAIPDVKQLFTPGPSQHIPTLAPQQLSSSRPGRFGLPTASSPGYPQTPRDQPRQRSAKSKPVPQTPPSSQPTGSHSAYVTNCLYSFTSPFISSSTNPIKT</sequence>
<reference evidence="2 3" key="1">
    <citation type="submission" date="2024-01" db="EMBL/GenBank/DDBJ databases">
        <title>A draft genome for the cacao thread blight pathogen Marasmiellus scandens.</title>
        <authorList>
            <person name="Baruah I.K."/>
            <person name="Leung J."/>
            <person name="Bukari Y."/>
            <person name="Amoako-Attah I."/>
            <person name="Meinhardt L.W."/>
            <person name="Bailey B.A."/>
            <person name="Cohen S.P."/>
        </authorList>
    </citation>
    <scope>NUCLEOTIDE SEQUENCE [LARGE SCALE GENOMIC DNA]</scope>
    <source>
        <strain evidence="2 3">GH-19</strain>
    </source>
</reference>
<gene>
    <name evidence="2" type="ORF">VKT23_002763</name>
</gene>
<dbReference type="Pfam" id="PF20414">
    <property type="entry name" value="DUF6698"/>
    <property type="match status" value="1"/>
</dbReference>
<feature type="region of interest" description="Disordered" evidence="1">
    <location>
        <begin position="608"/>
        <end position="697"/>
    </location>
</feature>
<protein>
    <submittedName>
        <fullName evidence="2">Uncharacterized protein</fullName>
    </submittedName>
</protein>
<comment type="caution">
    <text evidence="2">The sequence shown here is derived from an EMBL/GenBank/DDBJ whole genome shotgun (WGS) entry which is preliminary data.</text>
</comment>